<reference evidence="8 9" key="1">
    <citation type="submission" date="2016-11" db="EMBL/GenBank/DDBJ databases">
        <title>The macronuclear genome of Stentor coeruleus: a giant cell with tiny introns.</title>
        <authorList>
            <person name="Slabodnick M."/>
            <person name="Ruby J.G."/>
            <person name="Reiff S.B."/>
            <person name="Swart E.C."/>
            <person name="Gosai S."/>
            <person name="Prabakaran S."/>
            <person name="Witkowska E."/>
            <person name="Larue G.E."/>
            <person name="Fisher S."/>
            <person name="Freeman R.M."/>
            <person name="Gunawardena J."/>
            <person name="Chu W."/>
            <person name="Stover N.A."/>
            <person name="Gregory B.D."/>
            <person name="Nowacki M."/>
            <person name="Derisi J."/>
            <person name="Roy S.W."/>
            <person name="Marshall W.F."/>
            <person name="Sood P."/>
        </authorList>
    </citation>
    <scope>NUCLEOTIDE SEQUENCE [LARGE SCALE GENOMIC DNA]</scope>
    <source>
        <strain evidence="8">WM001</strain>
    </source>
</reference>
<dbReference type="OrthoDB" id="983479at2759"/>
<dbReference type="PRINTS" id="PR00405">
    <property type="entry name" value="REVINTRACTNG"/>
</dbReference>
<dbReference type="PROSITE" id="PS50115">
    <property type="entry name" value="ARFGAP"/>
    <property type="match status" value="1"/>
</dbReference>
<dbReference type="Proteomes" id="UP000187209">
    <property type="component" value="Unassembled WGS sequence"/>
</dbReference>
<comment type="caution">
    <text evidence="8">The sequence shown here is derived from an EMBL/GenBank/DDBJ whole genome shotgun (WGS) entry which is preliminary data.</text>
</comment>
<organism evidence="8 9">
    <name type="scientific">Stentor coeruleus</name>
    <dbReference type="NCBI Taxonomy" id="5963"/>
    <lineage>
        <taxon>Eukaryota</taxon>
        <taxon>Sar</taxon>
        <taxon>Alveolata</taxon>
        <taxon>Ciliophora</taxon>
        <taxon>Postciliodesmatophora</taxon>
        <taxon>Heterotrichea</taxon>
        <taxon>Heterotrichida</taxon>
        <taxon>Stentoridae</taxon>
        <taxon>Stentor</taxon>
    </lineage>
</organism>
<protein>
    <recommendedName>
        <fullName evidence="7">Arf-GAP domain-containing protein</fullName>
    </recommendedName>
</protein>
<evidence type="ECO:0000313" key="9">
    <source>
        <dbReference type="Proteomes" id="UP000187209"/>
    </source>
</evidence>
<evidence type="ECO:0000256" key="4">
    <source>
        <dbReference type="ARBA" id="ARBA00022833"/>
    </source>
</evidence>
<feature type="compositionally biased region" description="Low complexity" evidence="6">
    <location>
        <begin position="301"/>
        <end position="317"/>
    </location>
</feature>
<dbReference type="SUPFAM" id="SSF57863">
    <property type="entry name" value="ArfGap/RecO-like zinc finger"/>
    <property type="match status" value="1"/>
</dbReference>
<gene>
    <name evidence="8" type="ORF">SteCoe_6037</name>
</gene>
<proteinExistence type="predicted"/>
<evidence type="ECO:0000256" key="5">
    <source>
        <dbReference type="PROSITE-ProRule" id="PRU00288"/>
    </source>
</evidence>
<dbReference type="GO" id="GO:0048205">
    <property type="term" value="P:COPI coating of Golgi vesicle"/>
    <property type="evidence" value="ECO:0007669"/>
    <property type="project" value="TreeGrafter"/>
</dbReference>
<evidence type="ECO:0000256" key="2">
    <source>
        <dbReference type="ARBA" id="ARBA00022723"/>
    </source>
</evidence>
<dbReference type="Gene3D" id="1.10.220.150">
    <property type="entry name" value="Arf GTPase activating protein"/>
    <property type="match status" value="1"/>
</dbReference>
<dbReference type="AlphaFoldDB" id="A0A1R2CR27"/>
<dbReference type="InterPro" id="IPR037278">
    <property type="entry name" value="ARFGAP/RecO"/>
</dbReference>
<dbReference type="InterPro" id="IPR001164">
    <property type="entry name" value="ArfGAP_dom"/>
</dbReference>
<dbReference type="EMBL" id="MPUH01000081">
    <property type="protein sequence ID" value="OMJ91451.1"/>
    <property type="molecule type" value="Genomic_DNA"/>
</dbReference>
<accession>A0A1R2CR27</accession>
<dbReference type="GO" id="GO:0008270">
    <property type="term" value="F:zinc ion binding"/>
    <property type="evidence" value="ECO:0007669"/>
    <property type="project" value="UniProtKB-KW"/>
</dbReference>
<keyword evidence="3 5" id="KW-0863">Zinc-finger</keyword>
<feature type="domain" description="Arf-GAP" evidence="7">
    <location>
        <begin position="4"/>
        <end position="85"/>
    </location>
</feature>
<evidence type="ECO:0000256" key="3">
    <source>
        <dbReference type="ARBA" id="ARBA00022771"/>
    </source>
</evidence>
<keyword evidence="2" id="KW-0479">Metal-binding</keyword>
<evidence type="ECO:0000259" key="7">
    <source>
        <dbReference type="PROSITE" id="PS50115"/>
    </source>
</evidence>
<dbReference type="PANTHER" id="PTHR45686:SF4">
    <property type="entry name" value="ADP-RIBOSYLATION FACTOR GTPASE ACTIVATING PROTEIN 3, ISOFORM H"/>
    <property type="match status" value="1"/>
</dbReference>
<dbReference type="InterPro" id="IPR038508">
    <property type="entry name" value="ArfGAP_dom_sf"/>
</dbReference>
<keyword evidence="9" id="KW-1185">Reference proteome</keyword>
<sequence length="339" mass="37186">MASGEIFRELQSDKENFHCFDCSRSGAQWTSVNNSIFLCFDCSSQHRSLGVQTSFVRSTTMDSWTPIQLSMMSIGGNKRLREFMEMFGLPNDMNAFTKYNCKALEYYREVLKHEAENKIFQGCPPNTSQARVSLMPPPQPRPIPTYTSISNRPYKPEPEDSSWLGSAKSYIGGKIGKASEMVSGTTAGEIIDGIRNVTVNAIDISKEIGTNLAGKIASPDTLKNIGQKSVGVLASVGGLAYEGAQMAINKVKGGKYSDFESKDRFTSNNPSEKLYVESIKSGNYSGGCGNYQPPNSGNYPSFSKSNSYSQASYSSDDYNSERLNAPGRTTGFFLSNRPN</sequence>
<name>A0A1R2CR27_9CILI</name>
<dbReference type="GO" id="GO:0000139">
    <property type="term" value="C:Golgi membrane"/>
    <property type="evidence" value="ECO:0007669"/>
    <property type="project" value="GOC"/>
</dbReference>
<feature type="region of interest" description="Disordered" evidence="6">
    <location>
        <begin position="287"/>
        <end position="339"/>
    </location>
</feature>
<evidence type="ECO:0000256" key="6">
    <source>
        <dbReference type="SAM" id="MobiDB-lite"/>
    </source>
</evidence>
<keyword evidence="1" id="KW-0343">GTPase activation</keyword>
<dbReference type="CDD" id="cd08830">
    <property type="entry name" value="ArfGap_ArfGap1"/>
    <property type="match status" value="1"/>
</dbReference>
<evidence type="ECO:0000313" key="8">
    <source>
        <dbReference type="EMBL" id="OMJ91451.1"/>
    </source>
</evidence>
<dbReference type="GO" id="GO:0005096">
    <property type="term" value="F:GTPase activator activity"/>
    <property type="evidence" value="ECO:0007669"/>
    <property type="project" value="UniProtKB-KW"/>
</dbReference>
<evidence type="ECO:0000256" key="1">
    <source>
        <dbReference type="ARBA" id="ARBA00022468"/>
    </source>
</evidence>
<keyword evidence="4" id="KW-0862">Zinc</keyword>
<dbReference type="SMART" id="SM00105">
    <property type="entry name" value="ArfGap"/>
    <property type="match status" value="1"/>
</dbReference>
<dbReference type="PANTHER" id="PTHR45686">
    <property type="entry name" value="ADP-RIBOSYLATION FACTOR GTPASE ACTIVATING PROTEIN 3, ISOFORM H-RELATED"/>
    <property type="match status" value="1"/>
</dbReference>
<dbReference type="Pfam" id="PF01412">
    <property type="entry name" value="ArfGap"/>
    <property type="match status" value="1"/>
</dbReference>